<protein>
    <submittedName>
        <fullName evidence="3">Tuberous sclerosis 1 protein</fullName>
    </submittedName>
</protein>
<name>A0AA39ZJN9_9PEZI</name>
<feature type="coiled-coil region" evidence="1">
    <location>
        <begin position="748"/>
        <end position="837"/>
    </location>
</feature>
<feature type="region of interest" description="Disordered" evidence="2">
    <location>
        <begin position="633"/>
        <end position="654"/>
    </location>
</feature>
<feature type="region of interest" description="Disordered" evidence="2">
    <location>
        <begin position="414"/>
        <end position="443"/>
    </location>
</feature>
<sequence>MTSSGSSKDLVKGLTAYFQSPSLPLPSEVNAIIASYIDKHEKSEETSGEKLDDELTAIWEKSVRDRPDRYAAFLVILRELRPVLRTPSRIFKWWDKLLDPVLEHVASERGLAREVLEHTIDLLSTDEHDDPDAWGSGQMLPLVSRLLARWLEIVQSESSFGPAAELKERMIKDALVAFGKRDPKGFMTVLNDFVLRKDDRNATLSLLIHFVSSGPPHLHQILQTPLFQSILQSLQRDESTNTVTIALLSLNMIMPFIPSSLVTYLPTLFNIYARLLFWDRDSLFTQQHTEMGEGKDGPWATMPWEKVLMDPDFDGSTIHYLKNYFNLLYGLYPINFLDYIRKPHRYLRHANNPEDIDVQAMEIRDRSERFRKMHLLHPNFYNLTIESEKTDLSRWIRSEADEVLADCTALQIEPGPSPLNMQTETSLPGVPASVLSEGPEQDSREFALLSSPVVESLHQPMGIPSLALDRPGSQLSHSTPSGYNTPEPRSRGGGDSPTLPPQLAPSASHSRLQDLIHSNKVIKSGLHQSLNSDSVPSLVLSPQEQPGEKSPFLPPTTHVSQQEGRASIDLAEQASMLHHERLLLLNDLQYERFIKQQHMMHMGELRRKQVREAATEAETQNLVMANRSLKQRLDEAKRSEAQNKKEFDNRRNMSKKWEDSLSNKLKILREEQKKWVLEEAELRQQLDKARGEIESLRRIVDEAEKKRLESEQNLEAVDISTAMIEKLKAEISRLSATEHLFHGKEVKMQLAVQEAAAAEAKAEQLSKELAAREEQLERQRHHYQAEIDGLKSELGKALQTKQQTSSKEIVAAYEGALAAARAKNTDLQKQYAALMRKYTVLKSSLLDMQCEQTERGGKPIAMPTSVADGRVEQGPGSPVMSRLRSPRVPADSDGFEGSHNATPPLEPLSSSLGSVLPPNRPSTPPGRLDAPGSGKTSPQTERYFGRGGVQNTKKDKKEKKEEKPEKKEKKIGTGIRGIRGFV</sequence>
<dbReference type="Pfam" id="PF04388">
    <property type="entry name" value="Hamartin"/>
    <property type="match status" value="1"/>
</dbReference>
<dbReference type="AlphaFoldDB" id="A0AA39ZJN9"/>
<dbReference type="Proteomes" id="UP001174997">
    <property type="component" value="Unassembled WGS sequence"/>
</dbReference>
<feature type="compositionally biased region" description="Polar residues" evidence="2">
    <location>
        <begin position="473"/>
        <end position="484"/>
    </location>
</feature>
<dbReference type="InterPro" id="IPR016024">
    <property type="entry name" value="ARM-type_fold"/>
</dbReference>
<comment type="caution">
    <text evidence="3">The sequence shown here is derived from an EMBL/GenBank/DDBJ whole genome shotgun (WGS) entry which is preliminary data.</text>
</comment>
<dbReference type="SUPFAM" id="SSF48371">
    <property type="entry name" value="ARM repeat"/>
    <property type="match status" value="1"/>
</dbReference>
<organism evidence="3 4">
    <name type="scientific">Cercophora samala</name>
    <dbReference type="NCBI Taxonomy" id="330535"/>
    <lineage>
        <taxon>Eukaryota</taxon>
        <taxon>Fungi</taxon>
        <taxon>Dikarya</taxon>
        <taxon>Ascomycota</taxon>
        <taxon>Pezizomycotina</taxon>
        <taxon>Sordariomycetes</taxon>
        <taxon>Sordariomycetidae</taxon>
        <taxon>Sordariales</taxon>
        <taxon>Lasiosphaeriaceae</taxon>
        <taxon>Cercophora</taxon>
    </lineage>
</organism>
<evidence type="ECO:0000256" key="1">
    <source>
        <dbReference type="SAM" id="Coils"/>
    </source>
</evidence>
<feature type="region of interest" description="Disordered" evidence="2">
    <location>
        <begin position="463"/>
        <end position="511"/>
    </location>
</feature>
<evidence type="ECO:0000313" key="3">
    <source>
        <dbReference type="EMBL" id="KAK0672308.1"/>
    </source>
</evidence>
<dbReference type="PANTHER" id="PTHR15154:SF2">
    <property type="entry name" value="HAMARTIN"/>
    <property type="match status" value="1"/>
</dbReference>
<feature type="region of interest" description="Disordered" evidence="2">
    <location>
        <begin position="533"/>
        <end position="562"/>
    </location>
</feature>
<reference evidence="3" key="1">
    <citation type="submission" date="2023-06" db="EMBL/GenBank/DDBJ databases">
        <title>Genome-scale phylogeny and comparative genomics of the fungal order Sordariales.</title>
        <authorList>
            <consortium name="Lawrence Berkeley National Laboratory"/>
            <person name="Hensen N."/>
            <person name="Bonometti L."/>
            <person name="Westerberg I."/>
            <person name="Brannstrom I.O."/>
            <person name="Guillou S."/>
            <person name="Cros-Aarteil S."/>
            <person name="Calhoun S."/>
            <person name="Haridas S."/>
            <person name="Kuo A."/>
            <person name="Mondo S."/>
            <person name="Pangilinan J."/>
            <person name="Riley R."/>
            <person name="Labutti K."/>
            <person name="Andreopoulos B."/>
            <person name="Lipzen A."/>
            <person name="Chen C."/>
            <person name="Yanf M."/>
            <person name="Daum C."/>
            <person name="Ng V."/>
            <person name="Clum A."/>
            <person name="Steindorff A."/>
            <person name="Ohm R."/>
            <person name="Martin F."/>
            <person name="Silar P."/>
            <person name="Natvig D."/>
            <person name="Lalanne C."/>
            <person name="Gautier V."/>
            <person name="Ament-Velasquez S.L."/>
            <person name="Kruys A."/>
            <person name="Hutchinson M.I."/>
            <person name="Powell A.J."/>
            <person name="Barry K."/>
            <person name="Miller A.N."/>
            <person name="Grigoriev I.V."/>
            <person name="Debuchy R."/>
            <person name="Gladieux P."/>
            <person name="Thoren M.H."/>
            <person name="Johannesson H."/>
        </authorList>
    </citation>
    <scope>NUCLEOTIDE SEQUENCE</scope>
    <source>
        <strain evidence="3">CBS 307.81</strain>
    </source>
</reference>
<accession>A0AA39ZJN9</accession>
<keyword evidence="4" id="KW-1185">Reference proteome</keyword>
<feature type="region of interest" description="Disordered" evidence="2">
    <location>
        <begin position="852"/>
        <end position="982"/>
    </location>
</feature>
<gene>
    <name evidence="3" type="ORF">QBC41DRAFT_314146</name>
</gene>
<dbReference type="PANTHER" id="PTHR15154">
    <property type="entry name" value="HAMARTIN"/>
    <property type="match status" value="1"/>
</dbReference>
<dbReference type="GO" id="GO:0033596">
    <property type="term" value="C:TSC1-TSC2 complex"/>
    <property type="evidence" value="ECO:0007669"/>
    <property type="project" value="TreeGrafter"/>
</dbReference>
<feature type="compositionally biased region" description="Low complexity" evidence="2">
    <location>
        <begin position="907"/>
        <end position="917"/>
    </location>
</feature>
<dbReference type="InterPro" id="IPR007483">
    <property type="entry name" value="Hamartin"/>
</dbReference>
<keyword evidence="1" id="KW-0175">Coiled coil</keyword>
<dbReference type="GO" id="GO:0051726">
    <property type="term" value="P:regulation of cell cycle"/>
    <property type="evidence" value="ECO:0007669"/>
    <property type="project" value="TreeGrafter"/>
</dbReference>
<proteinExistence type="predicted"/>
<dbReference type="EMBL" id="JAULSY010000014">
    <property type="protein sequence ID" value="KAK0672308.1"/>
    <property type="molecule type" value="Genomic_DNA"/>
</dbReference>
<feature type="compositionally biased region" description="Polar residues" evidence="2">
    <location>
        <begin position="533"/>
        <end position="544"/>
    </location>
</feature>
<feature type="compositionally biased region" description="Basic and acidic residues" evidence="2">
    <location>
        <begin position="952"/>
        <end position="971"/>
    </location>
</feature>
<evidence type="ECO:0000256" key="2">
    <source>
        <dbReference type="SAM" id="MobiDB-lite"/>
    </source>
</evidence>
<dbReference type="GO" id="GO:0032007">
    <property type="term" value="P:negative regulation of TOR signaling"/>
    <property type="evidence" value="ECO:0007669"/>
    <property type="project" value="TreeGrafter"/>
</dbReference>
<evidence type="ECO:0000313" key="4">
    <source>
        <dbReference type="Proteomes" id="UP001174997"/>
    </source>
</evidence>